<sequence length="161" mass="18053">MKELILIRHAKSSWEVPVKDIDRGLTCQGIKDAHSIALHVKDLLPKSYSIWCSEAKRTSSTALIFAQNVGFPLESINYKYDLYTFECKQLEKVIKSCPNAIDNLIIFGHNNALTDFVNKFGSVPVANVSTAGFVAIQFESDDWNFNKKGITKTVLSPKDLK</sequence>
<dbReference type="Pfam" id="PF00300">
    <property type="entry name" value="His_Phos_1"/>
    <property type="match status" value="1"/>
</dbReference>
<dbReference type="RefSeq" id="WP_210791388.1">
    <property type="nucleotide sequence ID" value="NZ_JAGPXB010000016.1"/>
</dbReference>
<dbReference type="SUPFAM" id="SSF53254">
    <property type="entry name" value="Phosphoglycerate mutase-like"/>
    <property type="match status" value="1"/>
</dbReference>
<dbReference type="Gene3D" id="3.40.50.1240">
    <property type="entry name" value="Phosphoglycerate mutase-like"/>
    <property type="match status" value="1"/>
</dbReference>
<dbReference type="InterPro" id="IPR029033">
    <property type="entry name" value="His_PPase_superfam"/>
</dbReference>
<dbReference type="Proteomes" id="UP000679008">
    <property type="component" value="Unassembled WGS sequence"/>
</dbReference>
<accession>A0ABS5D6R0</accession>
<comment type="caution">
    <text evidence="1">The sequence shown here is derived from an EMBL/GenBank/DDBJ whole genome shotgun (WGS) entry which is preliminary data.</text>
</comment>
<dbReference type="InterPro" id="IPR013078">
    <property type="entry name" value="His_Pase_superF_clade-1"/>
</dbReference>
<organism evidence="1 2">
    <name type="scientific">Flavobacterium erciyesense</name>
    <dbReference type="NCBI Taxonomy" id="2825842"/>
    <lineage>
        <taxon>Bacteria</taxon>
        <taxon>Pseudomonadati</taxon>
        <taxon>Bacteroidota</taxon>
        <taxon>Flavobacteriia</taxon>
        <taxon>Flavobacteriales</taxon>
        <taxon>Flavobacteriaceae</taxon>
        <taxon>Flavobacterium</taxon>
    </lineage>
</organism>
<proteinExistence type="predicted"/>
<keyword evidence="2" id="KW-1185">Reference proteome</keyword>
<gene>
    <name evidence="1" type="ORF">KBJ98_13450</name>
</gene>
<evidence type="ECO:0000313" key="1">
    <source>
        <dbReference type="EMBL" id="MBQ0909714.1"/>
    </source>
</evidence>
<dbReference type="CDD" id="cd07067">
    <property type="entry name" value="HP_PGM_like"/>
    <property type="match status" value="1"/>
</dbReference>
<protein>
    <submittedName>
        <fullName evidence="1">Histidine phosphatase family protein</fullName>
    </submittedName>
</protein>
<dbReference type="EMBL" id="JAGPXB010000016">
    <property type="protein sequence ID" value="MBQ0909714.1"/>
    <property type="molecule type" value="Genomic_DNA"/>
</dbReference>
<name>A0ABS5D6R0_9FLAO</name>
<evidence type="ECO:0000313" key="2">
    <source>
        <dbReference type="Proteomes" id="UP000679008"/>
    </source>
</evidence>
<reference evidence="1 2" key="1">
    <citation type="submission" date="2021-04" db="EMBL/GenBank/DDBJ databases">
        <title>Description of novel Flavobacterium sp. F-328.</title>
        <authorList>
            <person name="Saticioglu I.B."/>
        </authorList>
    </citation>
    <scope>NUCLEOTIDE SEQUENCE [LARGE SCALE GENOMIC DNA]</scope>
    <source>
        <strain evidence="1 2">F-328</strain>
    </source>
</reference>